<accession>A0AAN9I5V1</accession>
<proteinExistence type="predicted"/>
<feature type="region of interest" description="Disordered" evidence="2">
    <location>
        <begin position="1"/>
        <end position="32"/>
    </location>
</feature>
<comment type="caution">
    <text evidence="4">The sequence shown here is derived from an EMBL/GenBank/DDBJ whole genome shotgun (WGS) entry which is preliminary data.</text>
</comment>
<organism evidence="4 5">
    <name type="scientific">Crotalaria pallida</name>
    <name type="common">Smooth rattlebox</name>
    <name type="synonym">Crotalaria striata</name>
    <dbReference type="NCBI Taxonomy" id="3830"/>
    <lineage>
        <taxon>Eukaryota</taxon>
        <taxon>Viridiplantae</taxon>
        <taxon>Streptophyta</taxon>
        <taxon>Embryophyta</taxon>
        <taxon>Tracheophyta</taxon>
        <taxon>Spermatophyta</taxon>
        <taxon>Magnoliopsida</taxon>
        <taxon>eudicotyledons</taxon>
        <taxon>Gunneridae</taxon>
        <taxon>Pentapetalae</taxon>
        <taxon>rosids</taxon>
        <taxon>fabids</taxon>
        <taxon>Fabales</taxon>
        <taxon>Fabaceae</taxon>
        <taxon>Papilionoideae</taxon>
        <taxon>50 kb inversion clade</taxon>
        <taxon>genistoids sensu lato</taxon>
        <taxon>core genistoids</taxon>
        <taxon>Crotalarieae</taxon>
        <taxon>Crotalaria</taxon>
    </lineage>
</organism>
<dbReference type="Proteomes" id="UP001372338">
    <property type="component" value="Unassembled WGS sequence"/>
</dbReference>
<evidence type="ECO:0000256" key="2">
    <source>
        <dbReference type="SAM" id="MobiDB-lite"/>
    </source>
</evidence>
<feature type="domain" description="Ubiquitin carboxyl-terminal hydrolase 7 ICP0-binding" evidence="3">
    <location>
        <begin position="121"/>
        <end position="212"/>
    </location>
</feature>
<dbReference type="Pfam" id="PF12436">
    <property type="entry name" value="USP7_ICP0_bdg"/>
    <property type="match status" value="1"/>
</dbReference>
<dbReference type="EMBL" id="JAYWIO010000004">
    <property type="protein sequence ID" value="KAK7268628.1"/>
    <property type="molecule type" value="Genomic_DNA"/>
</dbReference>
<protein>
    <recommendedName>
        <fullName evidence="3">Ubiquitin carboxyl-terminal hydrolase 7 ICP0-binding domain-containing protein</fullName>
    </recommendedName>
</protein>
<keyword evidence="5" id="KW-1185">Reference proteome</keyword>
<evidence type="ECO:0000313" key="5">
    <source>
        <dbReference type="Proteomes" id="UP001372338"/>
    </source>
</evidence>
<gene>
    <name evidence="4" type="ORF">RIF29_21330</name>
</gene>
<name>A0AAN9I5V1_CROPI</name>
<dbReference type="Gene3D" id="3.10.20.90">
    <property type="entry name" value="Phosphatidylinositol 3-kinase Catalytic Subunit, Chain A, domain 1"/>
    <property type="match status" value="1"/>
</dbReference>
<dbReference type="InterPro" id="IPR024729">
    <property type="entry name" value="USP7_ICP0-binding_dom"/>
</dbReference>
<evidence type="ECO:0000256" key="1">
    <source>
        <dbReference type="ARBA" id="ARBA00022786"/>
    </source>
</evidence>
<evidence type="ECO:0000313" key="4">
    <source>
        <dbReference type="EMBL" id="KAK7268628.1"/>
    </source>
</evidence>
<dbReference type="GO" id="GO:0140096">
    <property type="term" value="F:catalytic activity, acting on a protein"/>
    <property type="evidence" value="ECO:0007669"/>
    <property type="project" value="UniProtKB-ARBA"/>
</dbReference>
<reference evidence="4 5" key="1">
    <citation type="submission" date="2024-01" db="EMBL/GenBank/DDBJ databases">
        <title>The genomes of 5 underutilized Papilionoideae crops provide insights into root nodulation and disease resistanc.</title>
        <authorList>
            <person name="Yuan L."/>
        </authorList>
    </citation>
    <scope>NUCLEOTIDE SEQUENCE [LARGE SCALE GENOMIC DNA]</scope>
    <source>
        <strain evidence="4">ZHUSHIDOU_FW_LH</strain>
        <tissue evidence="4">Leaf</tissue>
    </source>
</reference>
<keyword evidence="1" id="KW-0833">Ubl conjugation pathway</keyword>
<sequence length="222" mass="25628">MKELSLPSAINPTPVPTPSTNNYAPKMGPKSRKPAFEGVGNRLLGMNYKRRCKPNGCHLFARTKACNTYSSSSSHKGNKGWGTIPLLYSSLFTRRTSWLVLQASSQHQGWAWTAHSFFHNRYVGRLYVKVYSKPMDIMPRLNELAGFLVDEELEYFDIRYHPSNCKRVNKDVMFYVNKSWDGDIIYFQKALKVGRGEEFRYPNIRSYIGSLYQLPKERYGGF</sequence>
<evidence type="ECO:0000259" key="3">
    <source>
        <dbReference type="Pfam" id="PF12436"/>
    </source>
</evidence>
<dbReference type="AlphaFoldDB" id="A0AAN9I5V1"/>